<dbReference type="Gene3D" id="3.30.1220.10">
    <property type="entry name" value="CobW-like, C-terminal domain"/>
    <property type="match status" value="1"/>
</dbReference>
<dbReference type="InterPro" id="IPR027417">
    <property type="entry name" value="P-loop_NTPase"/>
</dbReference>
<dbReference type="OrthoDB" id="9808822at2"/>
<dbReference type="PANTHER" id="PTHR13748:SF62">
    <property type="entry name" value="COBW DOMAIN-CONTAINING PROTEIN"/>
    <property type="match status" value="1"/>
</dbReference>
<dbReference type="InterPro" id="IPR011629">
    <property type="entry name" value="CobW-like_C"/>
</dbReference>
<sequence length="358" mass="37885">MSQARIPATVITGFLGSGKTTLIRNIIMQANGKRLALIVNEFGDIGMDGDMLQECGADSCRAEDIIELANGCICCTVADDFLPSIQTLLAQDPPPDHIVIETSGLALPQPLVQAFGWPDIKSRVMLDGVVTLVDGPALAMGGIAHDLEALEAQRAADAELDHESPIDELFEDQISAANLIVISKADMLDDDGAAKARTMVERHLDEPTPIISVAGGVAPMDAILGLDMEDQAHARAEHAHHHHHHHDDDPDHHHEHEHGHDEFASFIISMGSVDSAATFTAQLAELAGQHGILRAKGRLQEAGKALPLVVQAVGKRVDSYYARDTEARVGQLVVIGLAGLDGAAIASQLGGSLADASS</sequence>
<comment type="similarity">
    <text evidence="4">Belongs to the SIMIBI class G3E GTPase family. ZNG1 subfamily.</text>
</comment>
<evidence type="ECO:0000259" key="9">
    <source>
        <dbReference type="Pfam" id="PF07683"/>
    </source>
</evidence>
<evidence type="ECO:0000259" key="8">
    <source>
        <dbReference type="Pfam" id="PF02492"/>
    </source>
</evidence>
<dbReference type="Proteomes" id="UP000007460">
    <property type="component" value="Chromosome"/>
</dbReference>
<dbReference type="InterPro" id="IPR036627">
    <property type="entry name" value="CobW-likC_sf"/>
</dbReference>
<dbReference type="InterPro" id="IPR051316">
    <property type="entry name" value="Zinc-reg_GTPase_activator"/>
</dbReference>
<dbReference type="InterPro" id="IPR012824">
    <property type="entry name" value="CobW"/>
</dbReference>
<keyword evidence="1" id="KW-0547">Nucleotide-binding</keyword>
<evidence type="ECO:0000256" key="6">
    <source>
        <dbReference type="ARBA" id="ARBA00049117"/>
    </source>
</evidence>
<evidence type="ECO:0000256" key="2">
    <source>
        <dbReference type="ARBA" id="ARBA00022801"/>
    </source>
</evidence>
<evidence type="ECO:0000256" key="3">
    <source>
        <dbReference type="ARBA" id="ARBA00023186"/>
    </source>
</evidence>
<feature type="region of interest" description="Disordered" evidence="7">
    <location>
        <begin position="234"/>
        <end position="258"/>
    </location>
</feature>
<dbReference type="GO" id="GO:0003924">
    <property type="term" value="F:GTPase activity"/>
    <property type="evidence" value="ECO:0007669"/>
    <property type="project" value="RHEA"/>
</dbReference>
<evidence type="ECO:0000256" key="1">
    <source>
        <dbReference type="ARBA" id="ARBA00022741"/>
    </source>
</evidence>
<evidence type="ECO:0000313" key="11">
    <source>
        <dbReference type="Proteomes" id="UP000007460"/>
    </source>
</evidence>
<keyword evidence="2 10" id="KW-0378">Hydrolase</keyword>
<dbReference type="Pfam" id="PF07683">
    <property type="entry name" value="CobW_C"/>
    <property type="match status" value="1"/>
</dbReference>
<evidence type="ECO:0000256" key="4">
    <source>
        <dbReference type="ARBA" id="ARBA00034320"/>
    </source>
</evidence>
<dbReference type="SUPFAM" id="SSF90002">
    <property type="entry name" value="Hypothetical protein YjiA, C-terminal domain"/>
    <property type="match status" value="1"/>
</dbReference>
<dbReference type="CDD" id="cd03112">
    <property type="entry name" value="CobW-like"/>
    <property type="match status" value="1"/>
</dbReference>
<evidence type="ECO:0000313" key="10">
    <source>
        <dbReference type="EMBL" id="ADE38815.1"/>
    </source>
</evidence>
<keyword evidence="3" id="KW-0143">Chaperone</keyword>
<dbReference type="RefSeq" id="WP_013045444.1">
    <property type="nucleotide sequence ID" value="NC_014010.1"/>
</dbReference>
<dbReference type="InterPro" id="IPR003495">
    <property type="entry name" value="CobW/HypB/UreG_nucleotide-bd"/>
</dbReference>
<accession>D5BRB8</accession>
<protein>
    <submittedName>
        <fullName evidence="10">Cobalamin biosynthesis protein CobW</fullName>
        <ecNumber evidence="10">3.6.-.-</ecNumber>
    </submittedName>
</protein>
<dbReference type="EC" id="3.6.-.-" evidence="10"/>
<feature type="compositionally biased region" description="Basic and acidic residues" evidence="7">
    <location>
        <begin position="246"/>
        <end position="258"/>
    </location>
</feature>
<organism evidence="10 11">
    <name type="scientific">Puniceispirillum marinum (strain IMCC1322)</name>
    <dbReference type="NCBI Taxonomy" id="488538"/>
    <lineage>
        <taxon>Bacteria</taxon>
        <taxon>Pseudomonadati</taxon>
        <taxon>Pseudomonadota</taxon>
        <taxon>Alphaproteobacteria</taxon>
        <taxon>Candidatus Puniceispirillales</taxon>
        <taxon>Candidatus Puniceispirillaceae</taxon>
        <taxon>Candidatus Puniceispirillum</taxon>
    </lineage>
</organism>
<dbReference type="PANTHER" id="PTHR13748">
    <property type="entry name" value="COBW-RELATED"/>
    <property type="match status" value="1"/>
</dbReference>
<dbReference type="GO" id="GO:0009236">
    <property type="term" value="P:cobalamin biosynthetic process"/>
    <property type="evidence" value="ECO:0007669"/>
    <property type="project" value="InterPro"/>
</dbReference>
<feature type="domain" description="CobW/HypB/UreG nucleotide-binding" evidence="8">
    <location>
        <begin position="7"/>
        <end position="203"/>
    </location>
</feature>
<comment type="function">
    <text evidence="5">Zinc chaperone that directly transfers zinc cofactor to target proteins, thereby activating them. Zinc is transferred from the CXCC motif in the GTPase domain to the zinc binding site in target proteins in a process requiring GTP hydrolysis.</text>
</comment>
<dbReference type="Gene3D" id="3.40.50.300">
    <property type="entry name" value="P-loop containing nucleotide triphosphate hydrolases"/>
    <property type="match status" value="1"/>
</dbReference>
<feature type="domain" description="CobW C-terminal" evidence="9">
    <location>
        <begin position="277"/>
        <end position="350"/>
    </location>
</feature>
<dbReference type="GO" id="GO:0005737">
    <property type="term" value="C:cytoplasm"/>
    <property type="evidence" value="ECO:0007669"/>
    <property type="project" value="TreeGrafter"/>
</dbReference>
<dbReference type="EMBL" id="CP001751">
    <property type="protein sequence ID" value="ADE38815.1"/>
    <property type="molecule type" value="Genomic_DNA"/>
</dbReference>
<evidence type="ECO:0000256" key="5">
    <source>
        <dbReference type="ARBA" id="ARBA00045658"/>
    </source>
</evidence>
<dbReference type="HOGENOM" id="CLU_017452_1_0_5"/>
<proteinExistence type="inferred from homology"/>
<dbReference type="Pfam" id="PF02492">
    <property type="entry name" value="cobW"/>
    <property type="match status" value="1"/>
</dbReference>
<dbReference type="STRING" id="488538.SAR116_0572"/>
<dbReference type="SUPFAM" id="SSF52540">
    <property type="entry name" value="P-loop containing nucleoside triphosphate hydrolases"/>
    <property type="match status" value="1"/>
</dbReference>
<dbReference type="GO" id="GO:0000166">
    <property type="term" value="F:nucleotide binding"/>
    <property type="evidence" value="ECO:0007669"/>
    <property type="project" value="UniProtKB-KW"/>
</dbReference>
<name>D5BRB8_PUNMI</name>
<keyword evidence="11" id="KW-1185">Reference proteome</keyword>
<evidence type="ECO:0000256" key="7">
    <source>
        <dbReference type="SAM" id="MobiDB-lite"/>
    </source>
</evidence>
<dbReference type="AlphaFoldDB" id="D5BRB8"/>
<gene>
    <name evidence="10" type="ordered locus">SAR116_0572</name>
</gene>
<comment type="catalytic activity">
    <reaction evidence="6">
        <text>GTP + H2O = GDP + phosphate + H(+)</text>
        <dbReference type="Rhea" id="RHEA:19669"/>
        <dbReference type="ChEBI" id="CHEBI:15377"/>
        <dbReference type="ChEBI" id="CHEBI:15378"/>
        <dbReference type="ChEBI" id="CHEBI:37565"/>
        <dbReference type="ChEBI" id="CHEBI:43474"/>
        <dbReference type="ChEBI" id="CHEBI:58189"/>
    </reaction>
    <physiologicalReaction direction="left-to-right" evidence="6">
        <dbReference type="Rhea" id="RHEA:19670"/>
    </physiologicalReaction>
</comment>
<reference evidence="10 11" key="1">
    <citation type="journal article" date="2010" name="J. Bacteriol.">
        <title>Complete genome sequence of "Candidatus Puniceispirillum marinum" IMCC1322, a representative of the SAR116 clade in the Alphaproteobacteria.</title>
        <authorList>
            <person name="Oh H.M."/>
            <person name="Kwon K.K."/>
            <person name="Kang I."/>
            <person name="Kang S.G."/>
            <person name="Lee J.H."/>
            <person name="Kim S.J."/>
            <person name="Cho J.C."/>
        </authorList>
    </citation>
    <scope>NUCLEOTIDE SEQUENCE [LARGE SCALE GENOMIC DNA]</scope>
    <source>
        <strain evidence="10 11">IMCC1322</strain>
    </source>
</reference>
<dbReference type="eggNOG" id="COG0523">
    <property type="taxonomic scope" value="Bacteria"/>
</dbReference>
<dbReference type="KEGG" id="apb:SAR116_0572"/>
<dbReference type="NCBIfam" id="TIGR02475">
    <property type="entry name" value="CobW"/>
    <property type="match status" value="1"/>
</dbReference>